<name>H1Z1E3_9EURY</name>
<reference evidence="1 2" key="1">
    <citation type="submission" date="2011-10" db="EMBL/GenBank/DDBJ databases">
        <title>The Improved High-Quality Draft genome of Methanoplanus limicola DSM 2279.</title>
        <authorList>
            <consortium name="US DOE Joint Genome Institute (JGI-PGF)"/>
            <person name="Lucas S."/>
            <person name="Copeland A."/>
            <person name="Lapidus A."/>
            <person name="Glavina del Rio T."/>
            <person name="Dalin E."/>
            <person name="Tice H."/>
            <person name="Bruce D."/>
            <person name="Goodwin L."/>
            <person name="Pitluck S."/>
            <person name="Peters L."/>
            <person name="Mikhailova N."/>
            <person name="Lu M."/>
            <person name="Kyrpides N."/>
            <person name="Mavromatis K."/>
            <person name="Ivanova N."/>
            <person name="Markowitz V."/>
            <person name="Cheng J.-F."/>
            <person name="Hugenholtz P."/>
            <person name="Woyke T."/>
            <person name="Wu D."/>
            <person name="Wirth R."/>
            <person name="Brambilla E.-M."/>
            <person name="Klenk H.-P."/>
            <person name="Eisen J.A."/>
        </authorList>
    </citation>
    <scope>NUCLEOTIDE SEQUENCE [LARGE SCALE GENOMIC DNA]</scope>
    <source>
        <strain evidence="1 2">DSM 2279</strain>
    </source>
</reference>
<dbReference type="RefSeq" id="WP_004078546.1">
    <property type="nucleotide sequence ID" value="NZ_CM001436.1"/>
</dbReference>
<accession>H1Z1E3</accession>
<keyword evidence="2" id="KW-1185">Reference proteome</keyword>
<sequence length="193" mass="21860">MSIQDILSLSGVYGISSVDYEAESSWRVKLHEHLSWIFSRNNFDCSESISSGISPEESGYGSRIFRISTELSLTILAKCYGIKIPDIAGVKDYMDRHPEIGDVVLYAGILTAEEFSEVFKDTKSPEKAVSEISLELYRDPAGFDSYLILYLRQDNYDDDVTDRLDKIFDKYEPALRNVSGWLHLTADFRSSKG</sequence>
<evidence type="ECO:0000313" key="2">
    <source>
        <dbReference type="Proteomes" id="UP000005741"/>
    </source>
</evidence>
<dbReference type="STRING" id="937775.Metlim_2229"/>
<dbReference type="AlphaFoldDB" id="H1Z1E3"/>
<gene>
    <name evidence="1" type="ORF">Metlim_2229</name>
</gene>
<dbReference type="EMBL" id="CM001436">
    <property type="protein sequence ID" value="EHQ36290.1"/>
    <property type="molecule type" value="Genomic_DNA"/>
</dbReference>
<protein>
    <submittedName>
        <fullName evidence="1">Uncharacterized protein</fullName>
    </submittedName>
</protein>
<evidence type="ECO:0000313" key="1">
    <source>
        <dbReference type="EMBL" id="EHQ36290.1"/>
    </source>
</evidence>
<dbReference type="Proteomes" id="UP000005741">
    <property type="component" value="Chromosome"/>
</dbReference>
<organism evidence="1 2">
    <name type="scientific">Methanoplanus limicola DSM 2279</name>
    <dbReference type="NCBI Taxonomy" id="937775"/>
    <lineage>
        <taxon>Archaea</taxon>
        <taxon>Methanobacteriati</taxon>
        <taxon>Methanobacteriota</taxon>
        <taxon>Stenosarchaea group</taxon>
        <taxon>Methanomicrobia</taxon>
        <taxon>Methanomicrobiales</taxon>
        <taxon>Methanomicrobiaceae</taxon>
        <taxon>Methanoplanus</taxon>
    </lineage>
</organism>
<dbReference type="HOGENOM" id="CLU_1405994_0_0_2"/>
<proteinExistence type="predicted"/>
<dbReference type="InParanoid" id="H1Z1E3"/>